<dbReference type="Gene3D" id="3.80.10.10">
    <property type="entry name" value="Ribonuclease Inhibitor"/>
    <property type="match status" value="1"/>
</dbReference>
<dbReference type="InParanoid" id="A0A6I8SGJ3"/>
<evidence type="ECO:0008006" key="16">
    <source>
        <dbReference type="Google" id="ProtNLM"/>
    </source>
</evidence>
<protein>
    <recommendedName>
        <fullName evidence="16">LRRCT domain-containing protein</fullName>
    </recommendedName>
</protein>
<evidence type="ECO:0000256" key="8">
    <source>
        <dbReference type="ARBA" id="ARBA00022737"/>
    </source>
</evidence>
<evidence type="ECO:0000256" key="1">
    <source>
        <dbReference type="ARBA" id="ARBA00004251"/>
    </source>
</evidence>
<dbReference type="GO" id="GO:0045087">
    <property type="term" value="P:innate immune response"/>
    <property type="evidence" value="ECO:0007669"/>
    <property type="project" value="UniProtKB-KW"/>
</dbReference>
<keyword evidence="8" id="KW-0677">Repeat</keyword>
<evidence type="ECO:0000256" key="4">
    <source>
        <dbReference type="ARBA" id="ARBA00022588"/>
    </source>
</evidence>
<reference evidence="15" key="2">
    <citation type="submission" date="2020-05" db="UniProtKB">
        <authorList>
            <consortium name="Ensembl"/>
        </authorList>
    </citation>
    <scope>IDENTIFICATION</scope>
</reference>
<evidence type="ECO:0000256" key="11">
    <source>
        <dbReference type="ARBA" id="ARBA00023136"/>
    </source>
</evidence>
<evidence type="ECO:0000256" key="12">
    <source>
        <dbReference type="ARBA" id="ARBA00023170"/>
    </source>
</evidence>
<dbReference type="Ensembl" id="ENSXETT00000091584">
    <property type="protein sequence ID" value="ENSXETP00000093926"/>
    <property type="gene ID" value="ENSXETG00000040192"/>
</dbReference>
<evidence type="ECO:0000256" key="6">
    <source>
        <dbReference type="ARBA" id="ARBA00022692"/>
    </source>
</evidence>
<comment type="subcellular location">
    <subcellularLocation>
        <location evidence="1">Cell membrane</location>
        <topology evidence="1">Single-pass type I membrane protein</topology>
    </subcellularLocation>
</comment>
<dbReference type="InterPro" id="IPR003591">
    <property type="entry name" value="Leu-rich_rpt_typical-subtyp"/>
</dbReference>
<keyword evidence="14" id="KW-0395">Inflammatory response</keyword>
<keyword evidence="11" id="KW-0472">Membrane</keyword>
<evidence type="ECO:0000256" key="14">
    <source>
        <dbReference type="ARBA" id="ARBA00023198"/>
    </source>
</evidence>
<proteinExistence type="inferred from homology"/>
<evidence type="ECO:0000256" key="10">
    <source>
        <dbReference type="ARBA" id="ARBA00022989"/>
    </source>
</evidence>
<organism evidence="15">
    <name type="scientific">Xenopus tropicalis</name>
    <name type="common">Western clawed frog</name>
    <name type="synonym">Silurana tropicalis</name>
    <dbReference type="NCBI Taxonomy" id="8364"/>
    <lineage>
        <taxon>Eukaryota</taxon>
        <taxon>Metazoa</taxon>
        <taxon>Chordata</taxon>
        <taxon>Craniata</taxon>
        <taxon>Vertebrata</taxon>
        <taxon>Euteleostomi</taxon>
        <taxon>Amphibia</taxon>
        <taxon>Batrachia</taxon>
        <taxon>Anura</taxon>
        <taxon>Pipoidea</taxon>
        <taxon>Pipidae</taxon>
        <taxon>Xenopodinae</taxon>
        <taxon>Xenopus</taxon>
        <taxon>Silurana</taxon>
    </lineage>
</organism>
<keyword evidence="7" id="KW-0732">Signal</keyword>
<dbReference type="Pfam" id="PF13855">
    <property type="entry name" value="LRR_8"/>
    <property type="match status" value="1"/>
</dbReference>
<keyword evidence="12" id="KW-0675">Receptor</keyword>
<dbReference type="AlphaFoldDB" id="A0A6I8SGJ3"/>
<comment type="similarity">
    <text evidence="2">Belongs to the Toll-like receptor family.</text>
</comment>
<evidence type="ECO:0000256" key="13">
    <source>
        <dbReference type="ARBA" id="ARBA00023180"/>
    </source>
</evidence>
<dbReference type="PANTHER" id="PTHR24365:SF521">
    <property type="entry name" value="TOLL-LIKE RECEPTOR 4"/>
    <property type="match status" value="1"/>
</dbReference>
<dbReference type="InterPro" id="IPR032675">
    <property type="entry name" value="LRR_dom_sf"/>
</dbReference>
<dbReference type="GO" id="GO:0005886">
    <property type="term" value="C:plasma membrane"/>
    <property type="evidence" value="ECO:0007669"/>
    <property type="project" value="UniProtKB-SubCell"/>
</dbReference>
<sequence>LDLIRGVMKTKELRVSRSTFAGDILSVVFQNLTKLLSLHLSECSLEFIPKGTFLSLKVLNVLNLSKNKLLDLQTSMLIPLSNLISLDLNFNQFKVISDNSIRSLPSSLAKVDLSGNPFDCSCWQIIFLLWVQQQKDNMTALISETVLGILCPNILTDPVPQPHRSVAPANDSSGHALMTCPLLSL</sequence>
<keyword evidence="13" id="KW-0325">Glycoprotein</keyword>
<evidence type="ECO:0000256" key="2">
    <source>
        <dbReference type="ARBA" id="ARBA00009634"/>
    </source>
</evidence>
<evidence type="ECO:0000313" key="15">
    <source>
        <dbReference type="Ensembl" id="ENSXETP00000093926"/>
    </source>
</evidence>
<name>A0A6I8SGJ3_XENTR</name>
<reference evidence="15" key="1">
    <citation type="journal article" date="2010" name="Science">
        <title>The genome of the Western clawed frog Xenopus tropicalis.</title>
        <authorList>
            <person name="Hellsten U."/>
            <person name="Harland R.M."/>
            <person name="Gilchrist M.J."/>
            <person name="Hendrix D."/>
            <person name="Jurka J."/>
            <person name="Kapitonov V."/>
            <person name="Ovcharenko I."/>
            <person name="Putnam N.H."/>
            <person name="Shu S."/>
            <person name="Taher L."/>
            <person name="Blitz I.L."/>
            <person name="Blumberg B."/>
            <person name="Dichmann D.S."/>
            <person name="Dubchak I."/>
            <person name="Amaya E."/>
            <person name="Detter J.C."/>
            <person name="Fletcher R."/>
            <person name="Gerhard D.S."/>
            <person name="Goodstein D."/>
            <person name="Graves T."/>
            <person name="Grigoriev I.V."/>
            <person name="Grimwood J."/>
            <person name="Kawashima T."/>
            <person name="Lindquist E."/>
            <person name="Lucas S.M."/>
            <person name="Mead P.E."/>
            <person name="Mitros T."/>
            <person name="Ogino H."/>
            <person name="Ohta Y."/>
            <person name="Poliakov A.V."/>
            <person name="Pollet N."/>
            <person name="Robert J."/>
            <person name="Salamov A."/>
            <person name="Sater A.K."/>
            <person name="Schmutz J."/>
            <person name="Terry A."/>
            <person name="Vize P.D."/>
            <person name="Warren W.C."/>
            <person name="Wells D."/>
            <person name="Wills A."/>
            <person name="Wilson R.K."/>
            <person name="Zimmerman L.B."/>
            <person name="Zorn A.M."/>
            <person name="Grainger R."/>
            <person name="Grammer T."/>
            <person name="Khokha M.K."/>
            <person name="Richardson P.M."/>
            <person name="Rokhsar D.S."/>
        </authorList>
    </citation>
    <scope>NUCLEOTIDE SEQUENCE [LARGE SCALE GENOMIC DNA]</scope>
    <source>
        <strain evidence="15">Nigerian</strain>
    </source>
</reference>
<evidence type="ECO:0000256" key="5">
    <source>
        <dbReference type="ARBA" id="ARBA00022614"/>
    </source>
</evidence>
<keyword evidence="9" id="KW-0391">Immunity</keyword>
<evidence type="ECO:0000256" key="9">
    <source>
        <dbReference type="ARBA" id="ARBA00022859"/>
    </source>
</evidence>
<evidence type="ECO:0000256" key="7">
    <source>
        <dbReference type="ARBA" id="ARBA00022729"/>
    </source>
</evidence>
<dbReference type="GeneTree" id="ENSGT00940000160778"/>
<dbReference type="GO" id="GO:0006954">
    <property type="term" value="P:inflammatory response"/>
    <property type="evidence" value="ECO:0007669"/>
    <property type="project" value="UniProtKB-KW"/>
</dbReference>
<dbReference type="SMART" id="SM00369">
    <property type="entry name" value="LRR_TYP"/>
    <property type="match status" value="3"/>
</dbReference>
<keyword evidence="3" id="KW-1003">Cell membrane</keyword>
<evidence type="ECO:0000256" key="3">
    <source>
        <dbReference type="ARBA" id="ARBA00022475"/>
    </source>
</evidence>
<accession>A0A6I8SGJ3</accession>
<keyword evidence="5" id="KW-0433">Leucine-rich repeat</keyword>
<dbReference type="PANTHER" id="PTHR24365">
    <property type="entry name" value="TOLL-LIKE RECEPTOR"/>
    <property type="match status" value="1"/>
</dbReference>
<keyword evidence="4" id="KW-0399">Innate immunity</keyword>
<keyword evidence="6" id="KW-0812">Transmembrane</keyword>
<dbReference type="SUPFAM" id="SSF52058">
    <property type="entry name" value="L domain-like"/>
    <property type="match status" value="1"/>
</dbReference>
<dbReference type="InterPro" id="IPR001611">
    <property type="entry name" value="Leu-rich_rpt"/>
</dbReference>
<keyword evidence="10" id="KW-1133">Transmembrane helix</keyword>